<reference evidence="2 3" key="1">
    <citation type="submission" date="2019-12" db="EMBL/GenBank/DDBJ databases">
        <title>The whole genome sequencing of a strain isolated from a Mars analog, Dalangtan Playa.</title>
        <authorList>
            <person name="Huang T."/>
        </authorList>
    </citation>
    <scope>NUCLEOTIDE SEQUENCE [LARGE SCALE GENOMIC DNA]</scope>
    <source>
        <strain evidence="2 3">DP4-553-S</strain>
    </source>
</reference>
<evidence type="ECO:0000256" key="1">
    <source>
        <dbReference type="SAM" id="Phobius"/>
    </source>
</evidence>
<feature type="transmembrane region" description="Helical" evidence="1">
    <location>
        <begin position="12"/>
        <end position="36"/>
    </location>
</feature>
<keyword evidence="1" id="KW-1133">Transmembrane helix</keyword>
<sequence length="135" mass="14988">MNKSLKEAMLYVVYYTLAFFISIALFTQIGIGVIMLDAPQSISINYLIGMIIASFIILGTMAFLALWKRGYALCLTGVSLFLFYLTSGLLFDLPSMSQWQGVNTLQILLVGTCVIAIIINATKVTRKMILKKNFA</sequence>
<name>A0ABX7VYM9_9BACI</name>
<gene>
    <name evidence="2" type="ORF">ERJ70_16845</name>
</gene>
<dbReference type="EMBL" id="CP046956">
    <property type="protein sequence ID" value="QTN00801.1"/>
    <property type="molecule type" value="Genomic_DNA"/>
</dbReference>
<evidence type="ECO:0000313" key="2">
    <source>
        <dbReference type="EMBL" id="QTN00801.1"/>
    </source>
</evidence>
<feature type="transmembrane region" description="Helical" evidence="1">
    <location>
        <begin position="71"/>
        <end position="91"/>
    </location>
</feature>
<accession>A0ABX7VYM9</accession>
<keyword evidence="3" id="KW-1185">Reference proteome</keyword>
<dbReference type="Proteomes" id="UP000665043">
    <property type="component" value="Chromosome"/>
</dbReference>
<feature type="transmembrane region" description="Helical" evidence="1">
    <location>
        <begin position="42"/>
        <end position="64"/>
    </location>
</feature>
<proteinExistence type="predicted"/>
<protein>
    <submittedName>
        <fullName evidence="2">Uncharacterized protein</fullName>
    </submittedName>
</protein>
<evidence type="ECO:0000313" key="3">
    <source>
        <dbReference type="Proteomes" id="UP000665043"/>
    </source>
</evidence>
<keyword evidence="1" id="KW-0472">Membrane</keyword>
<keyword evidence="1" id="KW-0812">Transmembrane</keyword>
<organism evidence="2 3">
    <name type="scientific">Sediminibacillus dalangtanensis</name>
    <dbReference type="NCBI Taxonomy" id="2729421"/>
    <lineage>
        <taxon>Bacteria</taxon>
        <taxon>Bacillati</taxon>
        <taxon>Bacillota</taxon>
        <taxon>Bacilli</taxon>
        <taxon>Bacillales</taxon>
        <taxon>Bacillaceae</taxon>
        <taxon>Sediminibacillus</taxon>
    </lineage>
</organism>
<feature type="transmembrane region" description="Helical" evidence="1">
    <location>
        <begin position="103"/>
        <end position="122"/>
    </location>
</feature>
<dbReference type="RefSeq" id="WP_209365936.1">
    <property type="nucleotide sequence ID" value="NZ_CP046956.1"/>
</dbReference>